<dbReference type="Pfam" id="PF02036">
    <property type="entry name" value="SCP2"/>
    <property type="match status" value="1"/>
</dbReference>
<dbReference type="InterPro" id="IPR003033">
    <property type="entry name" value="SCP2_sterol-bd_dom"/>
</dbReference>
<dbReference type="UniPathway" id="UPA00232"/>
<reference evidence="4" key="6">
    <citation type="submission" date="2011-05" db="EMBL/GenBank/DDBJ databases">
        <title>Complete sequence of Collimonas fungivorans Ter331.</title>
        <authorList>
            <person name="Leveau J.H."/>
        </authorList>
    </citation>
    <scope>NUCLEOTIDE SEQUENCE [LARGE SCALE GENOMIC DNA]</scope>
    <source>
        <strain evidence="4">Ter331</strain>
    </source>
</reference>
<protein>
    <recommendedName>
        <fullName evidence="1">Ubiquinone biosynthesis accessory factor UbiJ</fullName>
    </recommendedName>
</protein>
<comment type="pathway">
    <text evidence="1">Cofactor biosynthesis; ubiquinone biosynthesis.</text>
</comment>
<dbReference type="HAMAP" id="MF_02215">
    <property type="entry name" value="UbiJ"/>
    <property type="match status" value="1"/>
</dbReference>
<dbReference type="PANTHER" id="PTHR38693:SF1">
    <property type="entry name" value="UBIQUINONE BIOSYNTHESIS ACCESSORY FACTOR UBIJ"/>
    <property type="match status" value="1"/>
</dbReference>
<dbReference type="InterPro" id="IPR038989">
    <property type="entry name" value="UbiJ"/>
</dbReference>
<reference evidence="3 4" key="2">
    <citation type="journal article" date="2006" name="J. Microbiol. Methods">
        <title>Genomic flank-sequencing of plasposon insertion sites for rapid identification of functional genes.</title>
        <authorList>
            <person name="Leveau J.H."/>
            <person name="Gerards S."/>
            <person name="Fritsche K."/>
            <person name="Zondag G."/>
            <person name="van Veen J.A."/>
        </authorList>
    </citation>
    <scope>NUCLEOTIDE SEQUENCE [LARGE SCALE GENOMIC DNA]</scope>
    <source>
        <strain evidence="3 4">Ter331</strain>
    </source>
</reference>
<reference evidence="3 4" key="1">
    <citation type="journal article" date="2004" name="Environ. Microbiol.">
        <title>Phylogeny-function analysis of (meta)genomic libraries: screening for expression of ribosomal RNA genes by large-insert library fluorescent in situ hybridization (LIL-FISH).</title>
        <authorList>
            <person name="Leveau J.H."/>
            <person name="Gerards S."/>
            <person name="de Boer W."/>
            <person name="van Veen J.A."/>
        </authorList>
    </citation>
    <scope>NUCLEOTIDE SEQUENCE [LARGE SCALE GENOMIC DNA]</scope>
    <source>
        <strain evidence="3 4">Ter331</strain>
    </source>
</reference>
<dbReference type="GO" id="GO:0006744">
    <property type="term" value="P:ubiquinone biosynthetic process"/>
    <property type="evidence" value="ECO:0007669"/>
    <property type="project" value="UniProtKB-UniRule"/>
</dbReference>
<reference evidence="3 4" key="3">
    <citation type="journal article" date="2008" name="FEMS Microbiol. Ecol.">
        <title>Identification and characterization of genes underlying chitinolysis in Collimonas fungivorans Ter331.</title>
        <authorList>
            <person name="Fritsche K."/>
            <person name="de Boer W."/>
            <person name="Gerards S."/>
            <person name="van den Berg M."/>
            <person name="van Veen J.A."/>
            <person name="Leveau J.H."/>
        </authorList>
    </citation>
    <scope>NUCLEOTIDE SEQUENCE [LARGE SCALE GENOMIC DNA]</scope>
    <source>
        <strain evidence="3 4">Ter331</strain>
    </source>
</reference>
<dbReference type="eggNOG" id="COG3165">
    <property type="taxonomic scope" value="Bacteria"/>
</dbReference>
<dbReference type="STRING" id="1005048.CFU_0643"/>
<comment type="subcellular location">
    <subcellularLocation>
        <location evidence="1">Cytoplasm</location>
    </subcellularLocation>
</comment>
<evidence type="ECO:0000259" key="2">
    <source>
        <dbReference type="Pfam" id="PF02036"/>
    </source>
</evidence>
<accession>G0A8G7</accession>
<dbReference type="GO" id="GO:0005737">
    <property type="term" value="C:cytoplasm"/>
    <property type="evidence" value="ECO:0007669"/>
    <property type="project" value="UniProtKB-SubCell"/>
</dbReference>
<dbReference type="HOGENOM" id="CLU_100130_0_0_4"/>
<organism evidence="3 4">
    <name type="scientific">Collimonas fungivorans (strain Ter331)</name>
    <dbReference type="NCBI Taxonomy" id="1005048"/>
    <lineage>
        <taxon>Bacteria</taxon>
        <taxon>Pseudomonadati</taxon>
        <taxon>Pseudomonadota</taxon>
        <taxon>Betaproteobacteria</taxon>
        <taxon>Burkholderiales</taxon>
        <taxon>Oxalobacteraceae</taxon>
        <taxon>Collimonas</taxon>
    </lineage>
</organism>
<dbReference type="EMBL" id="CP002745">
    <property type="protein sequence ID" value="AEK60479.1"/>
    <property type="molecule type" value="Genomic_DNA"/>
</dbReference>
<reference evidence="3 4" key="4">
    <citation type="journal article" date="2010" name="Environ. Microbiol.">
        <title>The bacterial genus Collimonas: mycophagy, weathering and other adaptive solutions to life in oligotrophic soil environments.</title>
        <authorList>
            <person name="Leveau J.H."/>
            <person name="Uroz S."/>
            <person name="de Boer W."/>
        </authorList>
    </citation>
    <scope>NUCLEOTIDE SEQUENCE [LARGE SCALE GENOMIC DNA]</scope>
    <source>
        <strain evidence="3 4">Ter331</strain>
    </source>
</reference>
<feature type="domain" description="SCP2" evidence="2">
    <location>
        <begin position="29"/>
        <end position="119"/>
    </location>
</feature>
<keyword evidence="1" id="KW-0831">Ubiquinone biosynthesis</keyword>
<gene>
    <name evidence="1" type="primary">ubiJ</name>
    <name evidence="3" type="ordered locus">CFU_0643</name>
</gene>
<dbReference type="KEGG" id="cfu:CFU_0643"/>
<name>G0A8G7_COLFT</name>
<evidence type="ECO:0000313" key="4">
    <source>
        <dbReference type="Proteomes" id="UP000008392"/>
    </source>
</evidence>
<dbReference type="PANTHER" id="PTHR38693">
    <property type="entry name" value="UBIQUINONE BIOSYNTHESIS PROTEIN UBIJ"/>
    <property type="match status" value="1"/>
</dbReference>
<reference evidence="3 4" key="5">
    <citation type="journal article" date="2011" name="ISME J.">
        <title>Dual transcriptional profiling of a bacterial/fungal confrontation: Collimonas fungivorans versus Aspergillus niger.</title>
        <authorList>
            <person name="Mela F."/>
            <person name="Fritsche K."/>
            <person name="de Boer W."/>
            <person name="van Veen J.A."/>
            <person name="de Graaff L.H."/>
            <person name="van den Berg M."/>
            <person name="Leveau J.H."/>
        </authorList>
    </citation>
    <scope>NUCLEOTIDE SEQUENCE [LARGE SCALE GENOMIC DNA]</scope>
    <source>
        <strain evidence="3 4">Ter331</strain>
    </source>
</reference>
<dbReference type="Proteomes" id="UP000008392">
    <property type="component" value="Chromosome"/>
</dbReference>
<proteinExistence type="inferred from homology"/>
<comment type="function">
    <text evidence="1">Required for ubiquinone (coenzyme Q) biosynthesis. Binds hydrophobic ubiquinone biosynthetic intermediates via its SCP2 domain and is essential for the stability of the Ubi complex. May constitute a docking platform where Ubi enzymes assemble and access their SCP2-bound polyprenyl substrates.</text>
</comment>
<evidence type="ECO:0000313" key="3">
    <source>
        <dbReference type="EMBL" id="AEK60479.1"/>
    </source>
</evidence>
<dbReference type="AlphaFoldDB" id="G0A8G7"/>
<keyword evidence="1" id="KW-0963">Cytoplasm</keyword>
<keyword evidence="4" id="KW-1185">Reference proteome</keyword>
<comment type="similarity">
    <text evidence="1">Belongs to the UbiJ family.</text>
</comment>
<evidence type="ECO:0000256" key="1">
    <source>
        <dbReference type="HAMAP-Rule" id="MF_02215"/>
    </source>
</evidence>
<sequence length="209" mass="22834">MGPPVNNHGRFYFMTMTPSINFTPITAAVNHLLAQEPWAQRILAAHAEKVACFDGGAVKLAWQVSADGLLQAPPPDTAVNVTIRVNLADLPLIAQNRERAFSYVKIEGDADFANAISQVSQGIRWDAEHDLSKLVGDIAAVRIVGGGKTLVAGALATHKKLAENVAEYFLEEQPMLVRPQAVSDFTNDVTRLRDDLERLAKRINKLKTP</sequence>